<evidence type="ECO:0000313" key="1">
    <source>
        <dbReference type="EMBL" id="NDV88789.1"/>
    </source>
</evidence>
<reference evidence="1 2" key="1">
    <citation type="submission" date="2020-01" db="EMBL/GenBank/DDBJ databases">
        <title>Genomes of bacteria type strains.</title>
        <authorList>
            <person name="Chen J."/>
            <person name="Zhu S."/>
            <person name="Chen J."/>
        </authorList>
    </citation>
    <scope>NUCLEOTIDE SEQUENCE [LARGE SCALE GENOMIC DNA]</scope>
    <source>
        <strain evidence="1 2">KCTC 52919</strain>
    </source>
</reference>
<keyword evidence="2" id="KW-1185">Reference proteome</keyword>
<proteinExistence type="predicted"/>
<name>A0A6L9MLR2_9HYPH</name>
<evidence type="ECO:0008006" key="3">
    <source>
        <dbReference type="Google" id="ProtNLM"/>
    </source>
</evidence>
<organism evidence="1 2">
    <name type="scientific">Aurantimonas aggregata</name>
    <dbReference type="NCBI Taxonomy" id="2047720"/>
    <lineage>
        <taxon>Bacteria</taxon>
        <taxon>Pseudomonadati</taxon>
        <taxon>Pseudomonadota</taxon>
        <taxon>Alphaproteobacteria</taxon>
        <taxon>Hyphomicrobiales</taxon>
        <taxon>Aurantimonadaceae</taxon>
        <taxon>Aurantimonas</taxon>
    </lineage>
</organism>
<dbReference type="EMBL" id="JAAAMJ010000020">
    <property type="protein sequence ID" value="NDV88789.1"/>
    <property type="molecule type" value="Genomic_DNA"/>
</dbReference>
<gene>
    <name evidence="1" type="ORF">GTW51_19010</name>
</gene>
<comment type="caution">
    <text evidence="1">The sequence shown here is derived from an EMBL/GenBank/DDBJ whole genome shotgun (WGS) entry which is preliminary data.</text>
</comment>
<dbReference type="RefSeq" id="WP_163045639.1">
    <property type="nucleotide sequence ID" value="NZ_JAAAMJ010000020.1"/>
</dbReference>
<evidence type="ECO:0000313" key="2">
    <source>
        <dbReference type="Proteomes" id="UP000476332"/>
    </source>
</evidence>
<accession>A0A6L9MLR2</accession>
<dbReference type="AlphaFoldDB" id="A0A6L9MLR2"/>
<dbReference type="Proteomes" id="UP000476332">
    <property type="component" value="Unassembled WGS sequence"/>
</dbReference>
<protein>
    <recommendedName>
        <fullName evidence="3">Phage tail protein</fullName>
    </recommendedName>
</protein>
<sequence>MSLMLTVRGNGLPRLEDAVEALGEKKARNAYRRAINEAGRDTKTPTQRALAEQTGLKVGVARKALRVKKASASDLQYELQGKGGFIRLKYFGARETRRGVSAAPFGQRQVLAHTFIKGGLFPGRKELGLGGQVFRPTRGTRWGRDFETMKSDVRIPDEMVKGATADAFQRIGQAKLSEKVARHIRLVTKGVLT</sequence>